<sequence>MIGLIVACEIGFWVFLLAGLATRYLLRRRRAGAILLIGAPVLDVVLLAAAAIDLRRGGEASLAHGLAAIYLAVTVVSGHSLMRWADVRFAHRFAGGPAPVRPPRAGRAHAAHERRQWLLHLLTYVVAGALLLVFTPLAGGFQAAAPLWQVMVPWTIVLVVDLVISFSYTFAPRAER</sequence>
<dbReference type="RefSeq" id="WP_203739939.1">
    <property type="nucleotide sequence ID" value="NZ_BAAAUC010000007.1"/>
</dbReference>
<dbReference type="EMBL" id="BOMH01000017">
    <property type="protein sequence ID" value="GID64432.1"/>
    <property type="molecule type" value="Genomic_DNA"/>
</dbReference>
<evidence type="ECO:0000313" key="2">
    <source>
        <dbReference type="EMBL" id="GID64432.1"/>
    </source>
</evidence>
<feature type="transmembrane region" description="Helical" evidence="1">
    <location>
        <begin position="151"/>
        <end position="171"/>
    </location>
</feature>
<feature type="transmembrane region" description="Helical" evidence="1">
    <location>
        <begin position="64"/>
        <end position="82"/>
    </location>
</feature>
<feature type="transmembrane region" description="Helical" evidence="1">
    <location>
        <begin position="117"/>
        <end position="139"/>
    </location>
</feature>
<keyword evidence="1" id="KW-0472">Membrane</keyword>
<reference evidence="2" key="1">
    <citation type="submission" date="2021-01" db="EMBL/GenBank/DDBJ databases">
        <title>Whole genome shotgun sequence of Actinoplanes cyaneus NBRC 14990.</title>
        <authorList>
            <person name="Komaki H."/>
            <person name="Tamura T."/>
        </authorList>
    </citation>
    <scope>NUCLEOTIDE SEQUENCE</scope>
    <source>
        <strain evidence="2">NBRC 14990</strain>
    </source>
</reference>
<comment type="caution">
    <text evidence="2">The sequence shown here is derived from an EMBL/GenBank/DDBJ whole genome shotgun (WGS) entry which is preliminary data.</text>
</comment>
<gene>
    <name evidence="2" type="ORF">Acy02nite_23130</name>
</gene>
<dbReference type="Proteomes" id="UP000619479">
    <property type="component" value="Unassembled WGS sequence"/>
</dbReference>
<proteinExistence type="predicted"/>
<organism evidence="2 3">
    <name type="scientific">Actinoplanes cyaneus</name>
    <dbReference type="NCBI Taxonomy" id="52696"/>
    <lineage>
        <taxon>Bacteria</taxon>
        <taxon>Bacillati</taxon>
        <taxon>Actinomycetota</taxon>
        <taxon>Actinomycetes</taxon>
        <taxon>Micromonosporales</taxon>
        <taxon>Micromonosporaceae</taxon>
        <taxon>Actinoplanes</taxon>
    </lineage>
</organism>
<keyword evidence="1" id="KW-0812">Transmembrane</keyword>
<feature type="transmembrane region" description="Helical" evidence="1">
    <location>
        <begin position="6"/>
        <end position="26"/>
    </location>
</feature>
<evidence type="ECO:0000256" key="1">
    <source>
        <dbReference type="SAM" id="Phobius"/>
    </source>
</evidence>
<feature type="transmembrane region" description="Helical" evidence="1">
    <location>
        <begin position="33"/>
        <end position="52"/>
    </location>
</feature>
<evidence type="ECO:0008006" key="4">
    <source>
        <dbReference type="Google" id="ProtNLM"/>
    </source>
</evidence>
<protein>
    <recommendedName>
        <fullName evidence="4">Integral membrane protein</fullName>
    </recommendedName>
</protein>
<keyword evidence="1" id="KW-1133">Transmembrane helix</keyword>
<evidence type="ECO:0000313" key="3">
    <source>
        <dbReference type="Proteomes" id="UP000619479"/>
    </source>
</evidence>
<name>A0A919M3D8_9ACTN</name>
<dbReference type="AlphaFoldDB" id="A0A919M3D8"/>
<accession>A0A919M3D8</accession>
<keyword evidence="3" id="KW-1185">Reference proteome</keyword>